<proteinExistence type="predicted"/>
<accession>A0ABV8QCW5</accession>
<reference evidence="3" key="1">
    <citation type="journal article" date="2019" name="Int. J. Syst. Evol. Microbiol.">
        <title>The Global Catalogue of Microorganisms (GCM) 10K type strain sequencing project: providing services to taxonomists for standard genome sequencing and annotation.</title>
        <authorList>
            <consortium name="The Broad Institute Genomics Platform"/>
            <consortium name="The Broad Institute Genome Sequencing Center for Infectious Disease"/>
            <person name="Wu L."/>
            <person name="Ma J."/>
        </authorList>
    </citation>
    <scope>NUCLEOTIDE SEQUENCE [LARGE SCALE GENOMIC DNA]</scope>
    <source>
        <strain evidence="3">CECT 7297</strain>
    </source>
</reference>
<dbReference type="InterPro" id="IPR008309">
    <property type="entry name" value="YdbL"/>
</dbReference>
<keyword evidence="3" id="KW-1185">Reference proteome</keyword>
<evidence type="ECO:0000313" key="3">
    <source>
        <dbReference type="Proteomes" id="UP001595798"/>
    </source>
</evidence>
<dbReference type="PIRSF" id="PIRSF025560">
    <property type="entry name" value="UCP025560"/>
    <property type="match status" value="1"/>
</dbReference>
<organism evidence="2 3">
    <name type="scientific">Marinobacter lacisalsi</name>
    <dbReference type="NCBI Taxonomy" id="475979"/>
    <lineage>
        <taxon>Bacteria</taxon>
        <taxon>Pseudomonadati</taxon>
        <taxon>Pseudomonadota</taxon>
        <taxon>Gammaproteobacteria</taxon>
        <taxon>Pseudomonadales</taxon>
        <taxon>Marinobacteraceae</taxon>
        <taxon>Marinobacter</taxon>
    </lineage>
</organism>
<gene>
    <name evidence="2" type="ORF">ACFOZ5_02140</name>
</gene>
<dbReference type="EMBL" id="JBHSDI010000001">
    <property type="protein sequence ID" value="MFC4257827.1"/>
    <property type="molecule type" value="Genomic_DNA"/>
</dbReference>
<name>A0ABV8QCW5_9GAMM</name>
<feature type="chain" id="PRO_5045416825" evidence="1">
    <location>
        <begin position="24"/>
        <end position="115"/>
    </location>
</feature>
<sequence>MMTLLKYATALLMAMALALPAMALSLDEAKSRLDTAKSEGQVGEMPTGYLGVVSAGGDAAAIVEAINQARRDEYTRIAEKHDIPVTQVEAVAGKKAIEKTPPGQYIQVNDRWVRK</sequence>
<dbReference type="RefSeq" id="WP_379885085.1">
    <property type="nucleotide sequence ID" value="NZ_JBHSDI010000001.1"/>
</dbReference>
<keyword evidence="1" id="KW-0732">Signal</keyword>
<feature type="signal peptide" evidence="1">
    <location>
        <begin position="1"/>
        <end position="23"/>
    </location>
</feature>
<protein>
    <submittedName>
        <fullName evidence="2">YdbL family protein</fullName>
    </submittedName>
</protein>
<dbReference type="Proteomes" id="UP001595798">
    <property type="component" value="Unassembled WGS sequence"/>
</dbReference>
<dbReference type="Pfam" id="PF07027">
    <property type="entry name" value="DUF1318"/>
    <property type="match status" value="1"/>
</dbReference>
<comment type="caution">
    <text evidence="2">The sequence shown here is derived from an EMBL/GenBank/DDBJ whole genome shotgun (WGS) entry which is preliminary data.</text>
</comment>
<evidence type="ECO:0000256" key="1">
    <source>
        <dbReference type="SAM" id="SignalP"/>
    </source>
</evidence>
<evidence type="ECO:0000313" key="2">
    <source>
        <dbReference type="EMBL" id="MFC4257827.1"/>
    </source>
</evidence>